<keyword evidence="3" id="KW-1185">Reference proteome</keyword>
<reference evidence="2 3" key="1">
    <citation type="journal article" date="2018" name="Evol. Lett.">
        <title>Horizontal gene cluster transfer increased hallucinogenic mushroom diversity.</title>
        <authorList>
            <person name="Reynolds H.T."/>
            <person name="Vijayakumar V."/>
            <person name="Gluck-Thaler E."/>
            <person name="Korotkin H.B."/>
            <person name="Matheny P.B."/>
            <person name="Slot J.C."/>
        </authorList>
    </citation>
    <scope>NUCLEOTIDE SEQUENCE [LARGE SCALE GENOMIC DNA]</scope>
    <source>
        <strain evidence="2 3">2629</strain>
    </source>
</reference>
<dbReference type="AlphaFoldDB" id="A0A409YD79"/>
<evidence type="ECO:0000313" key="3">
    <source>
        <dbReference type="Proteomes" id="UP000284842"/>
    </source>
</evidence>
<accession>A0A409YD79</accession>
<protein>
    <submittedName>
        <fullName evidence="2">Uncharacterized protein</fullName>
    </submittedName>
</protein>
<comment type="caution">
    <text evidence="2">The sequence shown here is derived from an EMBL/GenBank/DDBJ whole genome shotgun (WGS) entry which is preliminary data.</text>
</comment>
<gene>
    <name evidence="2" type="ORF">CVT24_000269</name>
</gene>
<proteinExistence type="predicted"/>
<evidence type="ECO:0000256" key="1">
    <source>
        <dbReference type="SAM" id="MobiDB-lite"/>
    </source>
</evidence>
<organism evidence="2 3">
    <name type="scientific">Panaeolus cyanescens</name>
    <dbReference type="NCBI Taxonomy" id="181874"/>
    <lineage>
        <taxon>Eukaryota</taxon>
        <taxon>Fungi</taxon>
        <taxon>Dikarya</taxon>
        <taxon>Basidiomycota</taxon>
        <taxon>Agaricomycotina</taxon>
        <taxon>Agaricomycetes</taxon>
        <taxon>Agaricomycetidae</taxon>
        <taxon>Agaricales</taxon>
        <taxon>Agaricineae</taxon>
        <taxon>Galeropsidaceae</taxon>
        <taxon>Panaeolus</taxon>
    </lineage>
</organism>
<feature type="region of interest" description="Disordered" evidence="1">
    <location>
        <begin position="418"/>
        <end position="458"/>
    </location>
</feature>
<name>A0A409YD79_9AGAR</name>
<sequence length="573" mass="63540">MAFPSFLEIMSSNASVTSSVSQALLKNRDSAASLGPFDGNVAAVIGKFLYTTPNSSFIPFPSSGHRDLHLRNDYRYGPDDPTLWPQPYSERSPHLGLIARIPNDVNNPLHFLVGNVAAVIGKFLYTTPNSSFIPFPSSGHRDLHLRNDYRYGPDDPTLWPQPYSERSPHLGLIARIPNDVNNPLHFLVWNPTPNDFVASTGIANGVGRLAQQRVNTLASLVNRTRSRFSRYVAQLGDKKPNPVATLLNTAIHHTLTRLQSLPATYTQLNFGVTELQRYILELDALLDYVEIFKPIMDGAPPVSDSIQRMGVYTSNPRVVQDFHHAGLPVWYVRDFKATADGFINNILEIVEPTQFSSLIATEKHTGFPSIFSGKADTAEIIDLIHGYSRRWLATPNPFDVPSLLNPASASPAPVQIAELSLSSRPTKRPKLDESSKSKSKAPAPGSRKPAKQKNEPKVARDTFAVIESPLAPFAIPSWAAALREVDQSTPPATDPLPPYARMYAYPDPGIFITVPAERRQRLLESWLRIADASRATRSSFHGMKIQQWRDLLFIDFTSPISTQDEASTFTAKQ</sequence>
<dbReference type="InParanoid" id="A0A409YD79"/>
<dbReference type="Proteomes" id="UP000284842">
    <property type="component" value="Unassembled WGS sequence"/>
</dbReference>
<evidence type="ECO:0000313" key="2">
    <source>
        <dbReference type="EMBL" id="PPR00973.1"/>
    </source>
</evidence>
<dbReference type="EMBL" id="NHTK01001282">
    <property type="protein sequence ID" value="PPR00973.1"/>
    <property type="molecule type" value="Genomic_DNA"/>
</dbReference>
<dbReference type="OrthoDB" id="2634326at2759"/>